<evidence type="ECO:0000313" key="2">
    <source>
        <dbReference type="Proteomes" id="UP000295215"/>
    </source>
</evidence>
<evidence type="ECO:0000313" key="1">
    <source>
        <dbReference type="EMBL" id="TDS51108.1"/>
    </source>
</evidence>
<accession>A0A4R7ENZ1</accession>
<dbReference type="SUPFAM" id="SSF109854">
    <property type="entry name" value="DinB/YfiT-like putative metalloenzymes"/>
    <property type="match status" value="1"/>
</dbReference>
<organism evidence="1 2">
    <name type="scientific">Myroides indicus</name>
    <dbReference type="NCBI Taxonomy" id="1323422"/>
    <lineage>
        <taxon>Bacteria</taxon>
        <taxon>Pseudomonadati</taxon>
        <taxon>Bacteroidota</taxon>
        <taxon>Flavobacteriia</taxon>
        <taxon>Flavobacteriales</taxon>
        <taxon>Flavobacteriaceae</taxon>
        <taxon>Myroides</taxon>
    </lineage>
</organism>
<dbReference type="OrthoDB" id="68731at2"/>
<name>A0A4R7ENZ1_9FLAO</name>
<proteinExistence type="predicted"/>
<dbReference type="Pfam" id="PF07609">
    <property type="entry name" value="DUF1572"/>
    <property type="match status" value="1"/>
</dbReference>
<comment type="caution">
    <text evidence="1">The sequence shown here is derived from an EMBL/GenBank/DDBJ whole genome shotgun (WGS) entry which is preliminary data.</text>
</comment>
<dbReference type="RefSeq" id="WP_133713741.1">
    <property type="nucleotide sequence ID" value="NZ_SOAG01000042.1"/>
</dbReference>
<dbReference type="EMBL" id="SOAG01000042">
    <property type="protein sequence ID" value="TDS51108.1"/>
    <property type="molecule type" value="Genomic_DNA"/>
</dbReference>
<sequence>MNIQEVQGIQKQFEYYRTLADKTILILSEEELNWKASEESNSVAMLMRHITGNLLSRFTDFFTEDGEKSWRNRDSEFADGFYSRHELVANWDKAWNVLLDTLVSINAENITGKIKIRNQEHSVAEALHRQLSHYPYHIGQIVFIGKMIKDKDWQSLSIPKNQSNDYNKEKFAKPNSEQHFTDNYLNK</sequence>
<dbReference type="InterPro" id="IPR011466">
    <property type="entry name" value="DUF1572"/>
</dbReference>
<dbReference type="Gene3D" id="1.20.120.450">
    <property type="entry name" value="dinb family like domain"/>
    <property type="match status" value="1"/>
</dbReference>
<protein>
    <submittedName>
        <fullName evidence="1">Uncharacterized protein DUF1572</fullName>
    </submittedName>
</protein>
<dbReference type="AlphaFoldDB" id="A0A4R7ENZ1"/>
<reference evidence="1 2" key="1">
    <citation type="submission" date="2019-03" db="EMBL/GenBank/DDBJ databases">
        <title>Genomic Encyclopedia of Archaeal and Bacterial Type Strains, Phase II (KMG-II): from individual species to whole genera.</title>
        <authorList>
            <person name="Goeker M."/>
        </authorList>
    </citation>
    <scope>NUCLEOTIDE SEQUENCE [LARGE SCALE GENOMIC DNA]</scope>
    <source>
        <strain evidence="1 2">DSM 28213</strain>
    </source>
</reference>
<dbReference type="Proteomes" id="UP000295215">
    <property type="component" value="Unassembled WGS sequence"/>
</dbReference>
<gene>
    <name evidence="1" type="ORF">C8P70_1428</name>
</gene>
<dbReference type="InterPro" id="IPR034660">
    <property type="entry name" value="DinB/YfiT-like"/>
</dbReference>
<keyword evidence="2" id="KW-1185">Reference proteome</keyword>